<evidence type="ECO:0000313" key="13">
    <source>
        <dbReference type="Proteomes" id="UP001372338"/>
    </source>
</evidence>
<dbReference type="InterPro" id="IPR021109">
    <property type="entry name" value="Peptidase_aspartic_dom_sf"/>
</dbReference>
<evidence type="ECO:0000256" key="3">
    <source>
        <dbReference type="ARBA" id="ARBA00022679"/>
    </source>
</evidence>
<comment type="similarity">
    <text evidence="2">Belongs to the peptidase A1 family.</text>
</comment>
<evidence type="ECO:0000313" key="12">
    <source>
        <dbReference type="EMBL" id="KAK7245720.1"/>
    </source>
</evidence>
<keyword evidence="4 8" id="KW-0547">Nucleotide-binding</keyword>
<dbReference type="PROSITE" id="PS00108">
    <property type="entry name" value="PROTEIN_KINASE_ST"/>
    <property type="match status" value="1"/>
</dbReference>
<dbReference type="InterPro" id="IPR011989">
    <property type="entry name" value="ARM-like"/>
</dbReference>
<dbReference type="PROSITE" id="PS00107">
    <property type="entry name" value="PROTEIN_KINASE_ATP"/>
    <property type="match status" value="1"/>
</dbReference>
<evidence type="ECO:0000256" key="4">
    <source>
        <dbReference type="ARBA" id="ARBA00022741"/>
    </source>
</evidence>
<dbReference type="Pfam" id="PF24970">
    <property type="entry name" value="ARM_RUK"/>
    <property type="match status" value="1"/>
</dbReference>
<evidence type="ECO:0000256" key="9">
    <source>
        <dbReference type="SAM" id="MobiDB-lite"/>
    </source>
</evidence>
<evidence type="ECO:0000256" key="5">
    <source>
        <dbReference type="ARBA" id="ARBA00022777"/>
    </source>
</evidence>
<feature type="compositionally biased region" description="Acidic residues" evidence="9">
    <location>
        <begin position="634"/>
        <end position="654"/>
    </location>
</feature>
<dbReference type="SUPFAM" id="SSF48371">
    <property type="entry name" value="ARM repeat"/>
    <property type="match status" value="1"/>
</dbReference>
<feature type="domain" description="Protein kinase" evidence="11">
    <location>
        <begin position="238"/>
        <end position="491"/>
    </location>
</feature>
<dbReference type="EMBL" id="JAYWIO010000008">
    <property type="protein sequence ID" value="KAK7245720.1"/>
    <property type="molecule type" value="Genomic_DNA"/>
</dbReference>
<dbReference type="Gene3D" id="1.10.510.10">
    <property type="entry name" value="Transferase(Phosphotransferase) domain 1"/>
    <property type="match status" value="1"/>
</dbReference>
<evidence type="ECO:0000259" key="11">
    <source>
        <dbReference type="PROSITE" id="PS50011"/>
    </source>
</evidence>
<dbReference type="InterPro" id="IPR011009">
    <property type="entry name" value="Kinase-like_dom_sf"/>
</dbReference>
<keyword evidence="5" id="KW-0418">Kinase</keyword>
<reference evidence="12 13" key="1">
    <citation type="submission" date="2024-01" db="EMBL/GenBank/DDBJ databases">
        <title>The genomes of 5 underutilized Papilionoideae crops provide insights into root nodulation and disease resistanc.</title>
        <authorList>
            <person name="Yuan L."/>
        </authorList>
    </citation>
    <scope>NUCLEOTIDE SEQUENCE [LARGE SCALE GENOMIC DNA]</scope>
    <source>
        <strain evidence="12">ZHUSHIDOU_FW_LH</strain>
        <tissue evidence="12">Leaf</tissue>
    </source>
</reference>
<feature type="compositionally biased region" description="Polar residues" evidence="9">
    <location>
        <begin position="682"/>
        <end position="700"/>
    </location>
</feature>
<keyword evidence="10" id="KW-0812">Transmembrane</keyword>
<evidence type="ECO:0000256" key="7">
    <source>
        <dbReference type="ARBA" id="ARBA00058225"/>
    </source>
</evidence>
<dbReference type="PROSITE" id="PS50011">
    <property type="entry name" value="PROTEIN_KINASE_DOM"/>
    <property type="match status" value="1"/>
</dbReference>
<dbReference type="PANTHER" id="PTHR46562:SF1">
    <property type="entry name" value="SERINE_THREONINE-PROTEIN KINASE ULK4"/>
    <property type="match status" value="1"/>
</dbReference>
<dbReference type="Pfam" id="PF14543">
    <property type="entry name" value="TAXi_N"/>
    <property type="match status" value="1"/>
</dbReference>
<keyword evidence="10" id="KW-0472">Membrane</keyword>
<feature type="compositionally biased region" description="Basic and acidic residues" evidence="9">
    <location>
        <begin position="662"/>
        <end position="678"/>
    </location>
</feature>
<evidence type="ECO:0000256" key="1">
    <source>
        <dbReference type="ARBA" id="ARBA00006234"/>
    </source>
</evidence>
<feature type="compositionally biased region" description="Polar residues" evidence="9">
    <location>
        <begin position="561"/>
        <end position="575"/>
    </location>
</feature>
<dbReference type="GO" id="GO:0000914">
    <property type="term" value="P:phragmoplast assembly"/>
    <property type="evidence" value="ECO:0007669"/>
    <property type="project" value="InterPro"/>
</dbReference>
<dbReference type="Proteomes" id="UP001372338">
    <property type="component" value="Unassembled WGS sequence"/>
</dbReference>
<dbReference type="InterPro" id="IPR032861">
    <property type="entry name" value="TAXi_N"/>
</dbReference>
<keyword evidence="3" id="KW-0808">Transferase</keyword>
<dbReference type="Gene3D" id="2.40.70.10">
    <property type="entry name" value="Acid Proteases"/>
    <property type="match status" value="1"/>
</dbReference>
<dbReference type="SUPFAM" id="SSF56112">
    <property type="entry name" value="Protein kinase-like (PK-like)"/>
    <property type="match status" value="1"/>
</dbReference>
<protein>
    <recommendedName>
        <fullName evidence="11">Protein kinase domain-containing protein</fullName>
    </recommendedName>
</protein>
<proteinExistence type="inferred from homology"/>
<keyword evidence="13" id="KW-1185">Reference proteome</keyword>
<evidence type="ECO:0000256" key="8">
    <source>
        <dbReference type="PROSITE-ProRule" id="PRU10141"/>
    </source>
</evidence>
<dbReference type="SMART" id="SM00220">
    <property type="entry name" value="S_TKc"/>
    <property type="match status" value="1"/>
</dbReference>
<sequence>MMNHYESHIASLHRSILHAKYVSMPARARATSQTNPPDTPTNLIPNNDTTEYIAAYYIGTPPTRVYAFVDTASEIIWTKGLPLLNPSNSTTYQTLPCGSKSCLQLGGDKTCRGENQPCTYQMTRADNSISLGVFSSDEFAFDGSSNRNVINVGKPIIPGPIPELELCYNGTIKDLDSVPEVTTRHSCTSFSLSLSYPTSFIFSLSLSLLLLLLLPPHTPLPFEIFQVRRSTTLAMNQYHIYEAIGRGKYSTVYKGRKKKTIEYFAIKSVDKSQKTKVLQEVRILHSLDHQNVLKFYSWYETSAHLWLVLEYCVGGDLLSILRQDTRLPEDSVHDLAFDLVKALQFLHSNGIIYCDLKPSNILLDENGRTKLCDFGLARKLRDISKAPSSSLPQAKRGTPSYMAPELFEDGGVHSFASDFWALGCVLYECYAGRPPFVGREFTQLVKSILSDPTPPLSGNPSRPFVNLINSLLVKDPAERIQWPELCGHAFWRTKLTMVPLPAQPAFDDMIELHAKPCLSERNGDKSSHNRTPPKCREKDVKGAMKKDENSILGSRGIETPTRATPNSHRTQTKASGKTVEAKQKGPSKISKVVNLLRLSRIAKSNLQKENEKENYRRPLPNTSENDSEVRIENTDMELDFNENTEDDAPDETEGSEQTNSIPDEKMDNHDQKQGKPEEIENNVHQLDSPSVVNTPVSTDPRSFDHESTPDYPDISAISPSVSPQVKKHRVKEDAGSGLDSDSSRSPNNLSQVLWHPSDLSVRPVMPSRKVDKTSEVIPSLPFEVLQASDFVKLPKEQLEAIQNRIIAILNGNTSTGEKQNAIRYLEMLSSNADAANILTNGPIMLILVKLLRQSKASALRVQLASLIGLLIRHSTFVDDSLANSGILGSLTDGLRDRQEKVRRFSMAALGELLFYISTQNADCRDNHPLESPSKDNRTTVGWQVSNSLISFVSSMLRKGEDDITQLYALRTVENVCSQGGTWVGRLSSQDVISNLCYIYRAAGKQESMRLTAGSCLVRLVRFNPPSIQSVMEKLSFKDLASTLVKGSPREQQISLNLLIMAMLGSHMFTNIGRYLLPLAEDKNLVPSLLAFVEQGSEVLKGKALVFVALLCKHGRRWLSHFFCSQKLLSVVDRLGKEKDAYVRQCLDAFVHVVASTIPGLLDTITGDIQQMMGGRRQGHLSALTSRSATKTNIHLFPVVLHLLGSSILKHKVVTPQVLRQLANLIKLVETPFQGRDDFQITLLRILECLTEESHVVLGNPDIFIREILPSLTVLYKGNKDGDGRFLCLKILFDVMIIVLSEPIEEEQRLKDLKFISNARFLPLYPTLIEDEDPIPIYAQKLLVMLLEFNFITIPDILQLKTISQCFEFLLGDLSNANVNNVKLCLALASAPEMESKLLSQLKVVRRIGNFLEFVYAKGMEDLLEPTLGLCRAFLARSVSCIKGFSNTTEPTLLGDCPPEMSGAIDPQQCIRDITDFASNVGVLLELSASNETNIADIASECVVLLLKASPREATTGLLTNLPKVSVILESWSRGIPRLLVQRLLHALGYACKQYLLHAMILSISIPEISRIEMIVSELKSSGVPDLAKAAGLAASELQRLPRCI</sequence>
<gene>
    <name evidence="12" type="ORF">RIF29_40569</name>
</gene>
<dbReference type="InterPro" id="IPR000719">
    <property type="entry name" value="Prot_kinase_dom"/>
</dbReference>
<dbReference type="InterPro" id="IPR056980">
    <property type="entry name" value="ARM_RUK"/>
</dbReference>
<evidence type="ECO:0000256" key="6">
    <source>
        <dbReference type="ARBA" id="ARBA00022840"/>
    </source>
</evidence>
<dbReference type="InterPro" id="IPR008271">
    <property type="entry name" value="Ser/Thr_kinase_AS"/>
</dbReference>
<dbReference type="FunFam" id="3.30.200.20:FF:000042">
    <property type="entry name" value="Aurora kinase A"/>
    <property type="match status" value="1"/>
</dbReference>
<feature type="region of interest" description="Disordered" evidence="9">
    <location>
        <begin position="604"/>
        <end position="754"/>
    </location>
</feature>
<feature type="compositionally biased region" description="Basic and acidic residues" evidence="9">
    <location>
        <begin position="606"/>
        <end position="616"/>
    </location>
</feature>
<feature type="transmembrane region" description="Helical" evidence="10">
    <location>
        <begin position="194"/>
        <end position="214"/>
    </location>
</feature>
<keyword evidence="10" id="KW-1133">Transmembrane helix</keyword>
<dbReference type="InterPro" id="IPR016024">
    <property type="entry name" value="ARM-type_fold"/>
</dbReference>
<dbReference type="GO" id="GO:0005524">
    <property type="term" value="F:ATP binding"/>
    <property type="evidence" value="ECO:0007669"/>
    <property type="project" value="UniProtKB-UniRule"/>
</dbReference>
<feature type="compositionally biased region" description="Basic and acidic residues" evidence="9">
    <location>
        <begin position="534"/>
        <end position="549"/>
    </location>
</feature>
<dbReference type="PANTHER" id="PTHR46562">
    <property type="entry name" value="SERINE/THREONINE-KINASE ULK4-LIKE PROTEIN-RELATED"/>
    <property type="match status" value="1"/>
</dbReference>
<feature type="region of interest" description="Disordered" evidence="9">
    <location>
        <begin position="517"/>
        <end position="586"/>
    </location>
</feature>
<dbReference type="SUPFAM" id="SSF50630">
    <property type="entry name" value="Acid proteases"/>
    <property type="match status" value="1"/>
</dbReference>
<evidence type="ECO:0000256" key="10">
    <source>
        <dbReference type="SAM" id="Phobius"/>
    </source>
</evidence>
<dbReference type="Pfam" id="PF23606">
    <property type="entry name" value="HEAT_ULK4"/>
    <property type="match status" value="1"/>
</dbReference>
<comment type="function">
    <text evidence="7">CIPK serine-threonine protein kinases interact with CBL proteins. Binding of a CBL protein to the regulatory NAF domain of CIPK protein lead to the activation of the kinase in a calcium-dependent manner.</text>
</comment>
<keyword evidence="6 8" id="KW-0067">ATP-binding</keyword>
<feature type="binding site" evidence="8">
    <location>
        <position position="267"/>
    </location>
    <ligand>
        <name>ATP</name>
        <dbReference type="ChEBI" id="CHEBI:30616"/>
    </ligand>
</feature>
<dbReference type="InterPro" id="IPR044591">
    <property type="entry name" value="RUK"/>
</dbReference>
<dbReference type="FunFam" id="1.10.510.10:FF:000571">
    <property type="entry name" value="Maternal embryonic leucine zipper kinase"/>
    <property type="match status" value="1"/>
</dbReference>
<accession>A0AAN9E3Y7</accession>
<evidence type="ECO:0000256" key="2">
    <source>
        <dbReference type="ARBA" id="ARBA00007447"/>
    </source>
</evidence>
<dbReference type="Pfam" id="PF00069">
    <property type="entry name" value="Pkinase"/>
    <property type="match status" value="1"/>
</dbReference>
<dbReference type="Gene3D" id="1.25.10.10">
    <property type="entry name" value="Leucine-rich Repeat Variant"/>
    <property type="match status" value="1"/>
</dbReference>
<dbReference type="CDD" id="cd14010">
    <property type="entry name" value="STKc_ULK4"/>
    <property type="match status" value="1"/>
</dbReference>
<dbReference type="InterPro" id="IPR017441">
    <property type="entry name" value="Protein_kinase_ATP_BS"/>
</dbReference>
<comment type="similarity">
    <text evidence="1">Belongs to the protein kinase superfamily. CAMK Ser/Thr protein kinase family. SNF1 subfamily.</text>
</comment>
<name>A0AAN9E3Y7_CROPI</name>
<comment type="caution">
    <text evidence="12">The sequence shown here is derived from an EMBL/GenBank/DDBJ whole genome shotgun (WGS) entry which is preliminary data.</text>
</comment>
<dbReference type="InterPro" id="IPR056981">
    <property type="entry name" value="HEAT_ULK4_RUNKEL"/>
</dbReference>
<organism evidence="12 13">
    <name type="scientific">Crotalaria pallida</name>
    <name type="common">Smooth rattlebox</name>
    <name type="synonym">Crotalaria striata</name>
    <dbReference type="NCBI Taxonomy" id="3830"/>
    <lineage>
        <taxon>Eukaryota</taxon>
        <taxon>Viridiplantae</taxon>
        <taxon>Streptophyta</taxon>
        <taxon>Embryophyta</taxon>
        <taxon>Tracheophyta</taxon>
        <taxon>Spermatophyta</taxon>
        <taxon>Magnoliopsida</taxon>
        <taxon>eudicotyledons</taxon>
        <taxon>Gunneridae</taxon>
        <taxon>Pentapetalae</taxon>
        <taxon>rosids</taxon>
        <taxon>fabids</taxon>
        <taxon>Fabales</taxon>
        <taxon>Fabaceae</taxon>
        <taxon>Papilionoideae</taxon>
        <taxon>50 kb inversion clade</taxon>
        <taxon>genistoids sensu lato</taxon>
        <taxon>core genistoids</taxon>
        <taxon>Crotalarieae</taxon>
        <taxon>Crotalaria</taxon>
    </lineage>
</organism>
<dbReference type="GO" id="GO:0008017">
    <property type="term" value="F:microtubule binding"/>
    <property type="evidence" value="ECO:0007669"/>
    <property type="project" value="InterPro"/>
</dbReference>
<feature type="compositionally biased region" description="Polar residues" evidence="9">
    <location>
        <begin position="739"/>
        <end position="751"/>
    </location>
</feature>
<dbReference type="GO" id="GO:0004672">
    <property type="term" value="F:protein kinase activity"/>
    <property type="evidence" value="ECO:0007669"/>
    <property type="project" value="InterPro"/>
</dbReference>